<keyword evidence="3" id="KW-1185">Reference proteome</keyword>
<evidence type="ECO:0000313" key="2">
    <source>
        <dbReference type="EMBL" id="KAK3869887.1"/>
    </source>
</evidence>
<gene>
    <name evidence="2" type="ORF">Pcinc_024830</name>
</gene>
<feature type="region of interest" description="Disordered" evidence="1">
    <location>
        <begin position="65"/>
        <end position="84"/>
    </location>
</feature>
<reference evidence="2" key="1">
    <citation type="submission" date="2023-10" db="EMBL/GenBank/DDBJ databases">
        <title>Genome assemblies of two species of porcelain crab, Petrolisthes cinctipes and Petrolisthes manimaculis (Anomura: Porcellanidae).</title>
        <authorList>
            <person name="Angst P."/>
        </authorList>
    </citation>
    <scope>NUCLEOTIDE SEQUENCE</scope>
    <source>
        <strain evidence="2">PB745_01</strain>
        <tissue evidence="2">Gill</tissue>
    </source>
</reference>
<sequence length="101" mass="12043">MLLKAYQYDFELEYRPGKENKEKLWEEDEDIANLLRPQTTDIFIEKMKKRLKNLKTACYYNRTSKGIDPSEEGDMERVRPSTHGVNLWKKGTVSQRLDERS</sequence>
<dbReference type="AlphaFoldDB" id="A0AAE1KCZ1"/>
<organism evidence="2 3">
    <name type="scientific">Petrolisthes cinctipes</name>
    <name type="common">Flat porcelain crab</name>
    <dbReference type="NCBI Taxonomy" id="88211"/>
    <lineage>
        <taxon>Eukaryota</taxon>
        <taxon>Metazoa</taxon>
        <taxon>Ecdysozoa</taxon>
        <taxon>Arthropoda</taxon>
        <taxon>Crustacea</taxon>
        <taxon>Multicrustacea</taxon>
        <taxon>Malacostraca</taxon>
        <taxon>Eumalacostraca</taxon>
        <taxon>Eucarida</taxon>
        <taxon>Decapoda</taxon>
        <taxon>Pleocyemata</taxon>
        <taxon>Anomura</taxon>
        <taxon>Galatheoidea</taxon>
        <taxon>Porcellanidae</taxon>
        <taxon>Petrolisthes</taxon>
    </lineage>
</organism>
<evidence type="ECO:0000313" key="3">
    <source>
        <dbReference type="Proteomes" id="UP001286313"/>
    </source>
</evidence>
<name>A0AAE1KCZ1_PETCI</name>
<accession>A0AAE1KCZ1</accession>
<proteinExistence type="predicted"/>
<comment type="caution">
    <text evidence="2">The sequence shown here is derived from an EMBL/GenBank/DDBJ whole genome shotgun (WGS) entry which is preliminary data.</text>
</comment>
<protein>
    <submittedName>
        <fullName evidence="2">Uncharacterized protein</fullName>
    </submittedName>
</protein>
<dbReference type="EMBL" id="JAWQEG010002762">
    <property type="protein sequence ID" value="KAK3869887.1"/>
    <property type="molecule type" value="Genomic_DNA"/>
</dbReference>
<evidence type="ECO:0000256" key="1">
    <source>
        <dbReference type="SAM" id="MobiDB-lite"/>
    </source>
</evidence>
<dbReference type="Proteomes" id="UP001286313">
    <property type="component" value="Unassembled WGS sequence"/>
</dbReference>